<dbReference type="AlphaFoldDB" id="A0A2H1VPJ5"/>
<dbReference type="InterPro" id="IPR029034">
    <property type="entry name" value="Cystine-knot_cytokine"/>
</dbReference>
<dbReference type="SUPFAM" id="SSF57501">
    <property type="entry name" value="Cystine-knot cytokines"/>
    <property type="match status" value="1"/>
</dbReference>
<sequence length="186" mass="20840">MAKLPCSLASVLLVVIAIHVSSNTVSTSNTFKYQMPDACAGKAYCFEKGDHYPDEAIQKLNLSFATQSIIGSRQGSDVDEPDCPADSKDGPIYYVVDENGAVRVVVQIPDRFSQNFNVRWCQNEGKLTNDTRHFMASRIFNRFDVECVNVKSKFNVVVLSQEEDKIEIVRANIPVCCKCRYDLKSL</sequence>
<keyword evidence="3" id="KW-1185">Reference proteome</keyword>
<proteinExistence type="predicted"/>
<evidence type="ECO:0000313" key="3">
    <source>
        <dbReference type="Proteomes" id="UP000829999"/>
    </source>
</evidence>
<feature type="chain" id="PRO_5044573768" evidence="1">
    <location>
        <begin position="23"/>
        <end position="186"/>
    </location>
</feature>
<keyword evidence="1" id="KW-0732">Signal</keyword>
<dbReference type="OrthoDB" id="7422779at2759"/>
<evidence type="ECO:0000313" key="4">
    <source>
        <dbReference type="RefSeq" id="XP_035438562.1"/>
    </source>
</evidence>
<dbReference type="Gene3D" id="2.10.90.10">
    <property type="entry name" value="Cystine-knot cytokines"/>
    <property type="match status" value="1"/>
</dbReference>
<dbReference type="Proteomes" id="UP000829999">
    <property type="component" value="Chromosome 29"/>
</dbReference>
<dbReference type="RefSeq" id="XP_035438562.1">
    <property type="nucleotide sequence ID" value="XM_035582669.2"/>
</dbReference>
<name>A0A2H1VPJ5_SPOFR</name>
<organism evidence="2">
    <name type="scientific">Spodoptera frugiperda</name>
    <name type="common">Fall armyworm</name>
    <dbReference type="NCBI Taxonomy" id="7108"/>
    <lineage>
        <taxon>Eukaryota</taxon>
        <taxon>Metazoa</taxon>
        <taxon>Ecdysozoa</taxon>
        <taxon>Arthropoda</taxon>
        <taxon>Hexapoda</taxon>
        <taxon>Insecta</taxon>
        <taxon>Pterygota</taxon>
        <taxon>Neoptera</taxon>
        <taxon>Endopterygota</taxon>
        <taxon>Lepidoptera</taxon>
        <taxon>Glossata</taxon>
        <taxon>Ditrysia</taxon>
        <taxon>Noctuoidea</taxon>
        <taxon>Noctuidae</taxon>
        <taxon>Amphipyrinae</taxon>
        <taxon>Spodoptera</taxon>
    </lineage>
</organism>
<accession>A0A2H1VPJ5</accession>
<protein>
    <submittedName>
        <fullName evidence="2">SFRICE_025142</fullName>
    </submittedName>
    <submittedName>
        <fullName evidence="4">Uncharacterized protein LOC118268256</fullName>
    </submittedName>
</protein>
<dbReference type="EMBL" id="ODYU01003499">
    <property type="protein sequence ID" value="SOQ42372.1"/>
    <property type="molecule type" value="Genomic_DNA"/>
</dbReference>
<reference evidence="2" key="1">
    <citation type="submission" date="2016-07" db="EMBL/GenBank/DDBJ databases">
        <authorList>
            <person name="Bretaudeau A."/>
        </authorList>
    </citation>
    <scope>NUCLEOTIDE SEQUENCE</scope>
    <source>
        <strain evidence="2">Rice</strain>
        <tissue evidence="2">Whole body</tissue>
    </source>
</reference>
<evidence type="ECO:0000256" key="1">
    <source>
        <dbReference type="SAM" id="SignalP"/>
    </source>
</evidence>
<dbReference type="GeneID" id="118268256"/>
<reference evidence="4" key="2">
    <citation type="submission" date="2025-04" db="UniProtKB">
        <authorList>
            <consortium name="RefSeq"/>
        </authorList>
    </citation>
    <scope>IDENTIFICATION</scope>
    <source>
        <tissue evidence="4">Whole larval tissue</tissue>
    </source>
</reference>
<feature type="signal peptide" evidence="1">
    <location>
        <begin position="1"/>
        <end position="22"/>
    </location>
</feature>
<evidence type="ECO:0000313" key="2">
    <source>
        <dbReference type="EMBL" id="SOQ42372.1"/>
    </source>
</evidence>
<gene>
    <name evidence="4" type="primary">LOC118268256</name>
    <name evidence="2" type="ORF">SFRICE_025142</name>
</gene>